<dbReference type="PANTHER" id="PTHR46186:SF2">
    <property type="entry name" value="CYSTATIN"/>
    <property type="match status" value="1"/>
</dbReference>
<dbReference type="RefSeq" id="XP_008481260.1">
    <property type="nucleotide sequence ID" value="XM_008483038.3"/>
</dbReference>
<comment type="similarity">
    <text evidence="1">Belongs to the cystatin family.</text>
</comment>
<keyword evidence="2" id="KW-0646">Protease inhibitor</keyword>
<evidence type="ECO:0000256" key="1">
    <source>
        <dbReference type="ARBA" id="ARBA00009403"/>
    </source>
</evidence>
<keyword evidence="4" id="KW-0732">Signal</keyword>
<dbReference type="InterPro" id="IPR046350">
    <property type="entry name" value="Cystatin_sf"/>
</dbReference>
<proteinExistence type="inferred from homology"/>
<feature type="signal peptide" evidence="4">
    <location>
        <begin position="1"/>
        <end position="20"/>
    </location>
</feature>
<dbReference type="Proteomes" id="UP000079169">
    <property type="component" value="Unplaced"/>
</dbReference>
<feature type="chain" id="PRO_5010395297" evidence="4">
    <location>
        <begin position="21"/>
        <end position="150"/>
    </location>
</feature>
<dbReference type="KEGG" id="dci:103517987"/>
<dbReference type="GO" id="GO:0004869">
    <property type="term" value="F:cysteine-type endopeptidase inhibitor activity"/>
    <property type="evidence" value="ECO:0007669"/>
    <property type="project" value="UniProtKB-KW"/>
</dbReference>
<keyword evidence="6" id="KW-1185">Reference proteome</keyword>
<reference evidence="7 8" key="1">
    <citation type="submission" date="2025-04" db="UniProtKB">
        <authorList>
            <consortium name="RefSeq"/>
        </authorList>
    </citation>
    <scope>IDENTIFICATION</scope>
</reference>
<accession>A0A1S4ELU2</accession>
<dbReference type="PANTHER" id="PTHR46186">
    <property type="entry name" value="CYSTATIN"/>
    <property type="match status" value="1"/>
</dbReference>
<dbReference type="InterPro" id="IPR000010">
    <property type="entry name" value="Cystatin_dom"/>
</dbReference>
<evidence type="ECO:0000256" key="3">
    <source>
        <dbReference type="ARBA" id="ARBA00022704"/>
    </source>
</evidence>
<protein>
    <submittedName>
        <fullName evidence="8">Cystatin-C-like isoform X1</fullName>
    </submittedName>
    <submittedName>
        <fullName evidence="7">Cystatin-C-like isoform X2</fullName>
    </submittedName>
</protein>
<dbReference type="RefSeq" id="XP_017303134.1">
    <property type="nucleotide sequence ID" value="XM_017447645.2"/>
</dbReference>
<evidence type="ECO:0000313" key="8">
    <source>
        <dbReference type="RefSeq" id="XP_017303134.1"/>
    </source>
</evidence>
<sequence length="150" mass="16860">MYFFRYLLAICLLWCGHALAKPKETIVGQAAHINVDDPYVQMASQYAVSSISEGSGSKQKLGLLKVVSATRQVVSGSLYTIKLQVARTDCKNDVCAISLSAASRDDPDFNECTVKIWDQPWVTPRYKITELKCSKRNANEVSQQRRKDRK</sequence>
<evidence type="ECO:0000256" key="4">
    <source>
        <dbReference type="SAM" id="SignalP"/>
    </source>
</evidence>
<gene>
    <name evidence="7 8" type="primary">LOC103517987</name>
</gene>
<dbReference type="Pfam" id="PF00031">
    <property type="entry name" value="Cystatin"/>
    <property type="match status" value="1"/>
</dbReference>
<evidence type="ECO:0000313" key="6">
    <source>
        <dbReference type="Proteomes" id="UP000079169"/>
    </source>
</evidence>
<feature type="domain" description="Cystatin" evidence="5">
    <location>
        <begin position="25"/>
        <end position="134"/>
    </location>
</feature>
<evidence type="ECO:0000259" key="5">
    <source>
        <dbReference type="SMART" id="SM00043"/>
    </source>
</evidence>
<dbReference type="STRING" id="121845.A0A1S4ELU2"/>
<organism evidence="6 8">
    <name type="scientific">Diaphorina citri</name>
    <name type="common">Asian citrus psyllid</name>
    <dbReference type="NCBI Taxonomy" id="121845"/>
    <lineage>
        <taxon>Eukaryota</taxon>
        <taxon>Metazoa</taxon>
        <taxon>Ecdysozoa</taxon>
        <taxon>Arthropoda</taxon>
        <taxon>Hexapoda</taxon>
        <taxon>Insecta</taxon>
        <taxon>Pterygota</taxon>
        <taxon>Neoptera</taxon>
        <taxon>Paraneoptera</taxon>
        <taxon>Hemiptera</taxon>
        <taxon>Sternorrhyncha</taxon>
        <taxon>Psylloidea</taxon>
        <taxon>Psyllidae</taxon>
        <taxon>Diaphorininae</taxon>
        <taxon>Diaphorina</taxon>
    </lineage>
</organism>
<dbReference type="GO" id="GO:0005737">
    <property type="term" value="C:cytoplasm"/>
    <property type="evidence" value="ECO:0007669"/>
    <property type="project" value="TreeGrafter"/>
</dbReference>
<dbReference type="GeneID" id="103517987"/>
<dbReference type="InterPro" id="IPR018073">
    <property type="entry name" value="Prot_inh_cystat_CS"/>
</dbReference>
<dbReference type="GO" id="GO:0031982">
    <property type="term" value="C:vesicle"/>
    <property type="evidence" value="ECO:0007669"/>
    <property type="project" value="TreeGrafter"/>
</dbReference>
<name>A0A1S4ELU2_DIACI</name>
<evidence type="ECO:0000313" key="7">
    <source>
        <dbReference type="RefSeq" id="XP_008481260.1"/>
    </source>
</evidence>
<dbReference type="SMART" id="SM00043">
    <property type="entry name" value="CY"/>
    <property type="match status" value="1"/>
</dbReference>
<dbReference type="SUPFAM" id="SSF54403">
    <property type="entry name" value="Cystatin/monellin"/>
    <property type="match status" value="1"/>
</dbReference>
<dbReference type="GO" id="GO:0005615">
    <property type="term" value="C:extracellular space"/>
    <property type="evidence" value="ECO:0007669"/>
    <property type="project" value="TreeGrafter"/>
</dbReference>
<dbReference type="PaxDb" id="121845-A0A1S4ELU2"/>
<dbReference type="AlphaFoldDB" id="A0A1S4ELU2"/>
<dbReference type="CDD" id="cd00042">
    <property type="entry name" value="CY"/>
    <property type="match status" value="1"/>
</dbReference>
<evidence type="ECO:0000256" key="2">
    <source>
        <dbReference type="ARBA" id="ARBA00022690"/>
    </source>
</evidence>
<dbReference type="PROSITE" id="PS00287">
    <property type="entry name" value="CYSTATIN"/>
    <property type="match status" value="1"/>
</dbReference>
<keyword evidence="3" id="KW-0789">Thiol protease inhibitor</keyword>
<dbReference type="Gene3D" id="3.10.450.10">
    <property type="match status" value="1"/>
</dbReference>